<organism evidence="2 3">
    <name type="scientific">Deinococcus aquaticus</name>
    <dbReference type="NCBI Taxonomy" id="328692"/>
    <lineage>
        <taxon>Bacteria</taxon>
        <taxon>Thermotogati</taxon>
        <taxon>Deinococcota</taxon>
        <taxon>Deinococci</taxon>
        <taxon>Deinococcales</taxon>
        <taxon>Deinococcaceae</taxon>
        <taxon>Deinococcus</taxon>
    </lineage>
</organism>
<sequence>MQDTRVACGMCRGGCRTSVLASGVGITELTSMLQVAAATPPPTPFWNSPQVQGAFIALSGVVVTAVINSIQKDKEIRHQKRESEIKRVHESAANYLKLLGEVSVKLDEIDSDIRKTRQSLFGIDILIEDYSRLRTHLNEVRPIVEEMVVLESKINTQENNSNITNKLIQLSKFIDITLTSSLVFFENDNYSKKLVSRLGDNILDIRKDYILTISYLSSLVSKIRDSIDLESATEPDNSATLDKYYISRRNLYDNIDSTIKLLKDERFKLLDSISTEVASKNRRTER</sequence>
<dbReference type="RefSeq" id="WP_273988098.1">
    <property type="nucleotide sequence ID" value="NZ_BAABQT010000015.1"/>
</dbReference>
<evidence type="ECO:0000313" key="3">
    <source>
        <dbReference type="Proteomes" id="UP001217044"/>
    </source>
</evidence>
<evidence type="ECO:0000313" key="2">
    <source>
        <dbReference type="EMBL" id="WDA58150.1"/>
    </source>
</evidence>
<evidence type="ECO:0000256" key="1">
    <source>
        <dbReference type="SAM" id="Phobius"/>
    </source>
</evidence>
<dbReference type="EMBL" id="CP115165">
    <property type="protein sequence ID" value="WDA58150.1"/>
    <property type="molecule type" value="Genomic_DNA"/>
</dbReference>
<accession>A0ABY7UZ74</accession>
<gene>
    <name evidence="2" type="ORF">M8445_12440</name>
</gene>
<name>A0ABY7UZ74_9DEIO</name>
<protein>
    <submittedName>
        <fullName evidence="2">Uncharacterized protein</fullName>
    </submittedName>
</protein>
<keyword evidence="1" id="KW-0472">Membrane</keyword>
<keyword evidence="1" id="KW-0812">Transmembrane</keyword>
<dbReference type="Proteomes" id="UP001217044">
    <property type="component" value="Chromosome"/>
</dbReference>
<keyword evidence="3" id="KW-1185">Reference proteome</keyword>
<feature type="transmembrane region" description="Helical" evidence="1">
    <location>
        <begin position="51"/>
        <end position="70"/>
    </location>
</feature>
<proteinExistence type="predicted"/>
<keyword evidence="1" id="KW-1133">Transmembrane helix</keyword>
<reference evidence="2 3" key="1">
    <citation type="submission" date="2022-12" db="EMBL/GenBank/DDBJ databases">
        <title>Genome Sequence of Deinococcus aquaticus Type Strain PB314.</title>
        <authorList>
            <person name="Albert C."/>
            <person name="Hill J."/>
            <person name="Boren L."/>
            <person name="Scholz-Ng S."/>
            <person name="Fatema N."/>
            <person name="Grosso R."/>
            <person name="Soboslay E."/>
            <person name="Tuohy J."/>
        </authorList>
    </citation>
    <scope>NUCLEOTIDE SEQUENCE [LARGE SCALE GENOMIC DNA]</scope>
    <source>
        <strain evidence="2 3">PB-314</strain>
    </source>
</reference>